<name>A0A131XFM0_9ACAR</name>
<dbReference type="AlphaFoldDB" id="A0A131XFM0"/>
<accession>A0A131XFM0</accession>
<dbReference type="Pfam" id="PF10468">
    <property type="entry name" value="Inhibitor_I68"/>
    <property type="match status" value="1"/>
</dbReference>
<dbReference type="EMBL" id="GEFH01002772">
    <property type="protein sequence ID" value="JAP65809.1"/>
    <property type="molecule type" value="mRNA"/>
</dbReference>
<dbReference type="GO" id="GO:0008191">
    <property type="term" value="F:metalloendopeptidase inhibitor activity"/>
    <property type="evidence" value="ECO:0007669"/>
    <property type="project" value="InterPro"/>
</dbReference>
<keyword evidence="1" id="KW-0732">Signal</keyword>
<evidence type="ECO:0000256" key="1">
    <source>
        <dbReference type="SAM" id="SignalP"/>
    </source>
</evidence>
<organism evidence="2">
    <name type="scientific">Hyalomma excavatum</name>
    <dbReference type="NCBI Taxonomy" id="257692"/>
    <lineage>
        <taxon>Eukaryota</taxon>
        <taxon>Metazoa</taxon>
        <taxon>Ecdysozoa</taxon>
        <taxon>Arthropoda</taxon>
        <taxon>Chelicerata</taxon>
        <taxon>Arachnida</taxon>
        <taxon>Acari</taxon>
        <taxon>Parasitiformes</taxon>
        <taxon>Ixodida</taxon>
        <taxon>Ixodoidea</taxon>
        <taxon>Ixodidae</taxon>
        <taxon>Hyalomminae</taxon>
        <taxon>Hyalomma</taxon>
    </lineage>
</organism>
<feature type="chain" id="PRO_5007283813" evidence="1">
    <location>
        <begin position="19"/>
        <end position="100"/>
    </location>
</feature>
<feature type="signal peptide" evidence="1">
    <location>
        <begin position="1"/>
        <end position="18"/>
    </location>
</feature>
<evidence type="ECO:0000313" key="2">
    <source>
        <dbReference type="EMBL" id="JAP65809.1"/>
    </source>
</evidence>
<proteinExistence type="evidence at transcript level"/>
<sequence>MLSIRVLSVLCLVSAIFSARTAPSACESSGYKCKFLLFCWKENRVNLPGCGFLKTCCRVKEQTCQSVHGTCQPASAPCAGLKHGHMPCGNGMVCCVPTVH</sequence>
<dbReference type="InterPro" id="IPR019509">
    <property type="entry name" value="Carboxypeptidase_inhibitor_I68"/>
</dbReference>
<reference evidence="2" key="1">
    <citation type="journal article" date="2017" name="Ticks Tick Borne Dis.">
        <title>An insight into the sialome of Hyalomma excavatum.</title>
        <authorList>
            <person name="Ribeiro J.M."/>
            <person name="Slovak M."/>
            <person name="Francischetti I.M."/>
        </authorList>
    </citation>
    <scope>NUCLEOTIDE SEQUENCE</scope>
    <source>
        <strain evidence="2">Samish</strain>
        <tissue evidence="2">Salivary glands</tissue>
    </source>
</reference>
<protein>
    <submittedName>
        <fullName evidence="2">Putative carboxypeptidase inhibitor</fullName>
    </submittedName>
</protein>